<sequence length="57" mass="6756">MASYNDDVRNVTGRSSVHENPWREGEPIKLYGFLITEITPYVYLRRSMNMEGYVRKD</sequence>
<reference evidence="2" key="1">
    <citation type="submission" date="2021-06" db="EMBL/GenBank/DDBJ databases">
        <title>Parelaphostrongylus tenuis whole genome reference sequence.</title>
        <authorList>
            <person name="Garwood T.J."/>
            <person name="Larsen P.A."/>
            <person name="Fountain-Jones N.M."/>
            <person name="Garbe J.R."/>
            <person name="Macchietto M.G."/>
            <person name="Kania S.A."/>
            <person name="Gerhold R.W."/>
            <person name="Richards J.E."/>
            <person name="Wolf T.M."/>
        </authorList>
    </citation>
    <scope>NUCLEOTIDE SEQUENCE</scope>
    <source>
        <strain evidence="2">MNPRO001-30</strain>
        <tissue evidence="2">Meninges</tissue>
    </source>
</reference>
<keyword evidence="3" id="KW-1185">Reference proteome</keyword>
<comment type="caution">
    <text evidence="2">The sequence shown here is derived from an EMBL/GenBank/DDBJ whole genome shotgun (WGS) entry which is preliminary data.</text>
</comment>
<feature type="region of interest" description="Disordered" evidence="1">
    <location>
        <begin position="1"/>
        <end position="22"/>
    </location>
</feature>
<organism evidence="2 3">
    <name type="scientific">Parelaphostrongylus tenuis</name>
    <name type="common">Meningeal worm</name>
    <dbReference type="NCBI Taxonomy" id="148309"/>
    <lineage>
        <taxon>Eukaryota</taxon>
        <taxon>Metazoa</taxon>
        <taxon>Ecdysozoa</taxon>
        <taxon>Nematoda</taxon>
        <taxon>Chromadorea</taxon>
        <taxon>Rhabditida</taxon>
        <taxon>Rhabditina</taxon>
        <taxon>Rhabditomorpha</taxon>
        <taxon>Strongyloidea</taxon>
        <taxon>Metastrongylidae</taxon>
        <taxon>Parelaphostrongylus</taxon>
    </lineage>
</organism>
<dbReference type="EMBL" id="JAHQIW010006994">
    <property type="protein sequence ID" value="KAJ1371523.1"/>
    <property type="molecule type" value="Genomic_DNA"/>
</dbReference>
<dbReference type="Proteomes" id="UP001196413">
    <property type="component" value="Unassembled WGS sequence"/>
</dbReference>
<accession>A0AAD5R8P9</accession>
<evidence type="ECO:0000313" key="3">
    <source>
        <dbReference type="Proteomes" id="UP001196413"/>
    </source>
</evidence>
<proteinExistence type="predicted"/>
<gene>
    <name evidence="2" type="ORF">KIN20_033488</name>
</gene>
<name>A0AAD5R8P9_PARTN</name>
<protein>
    <submittedName>
        <fullName evidence="2">Uncharacterized protein</fullName>
    </submittedName>
</protein>
<dbReference type="AlphaFoldDB" id="A0AAD5R8P9"/>
<evidence type="ECO:0000313" key="2">
    <source>
        <dbReference type="EMBL" id="KAJ1371523.1"/>
    </source>
</evidence>
<evidence type="ECO:0000256" key="1">
    <source>
        <dbReference type="SAM" id="MobiDB-lite"/>
    </source>
</evidence>